<dbReference type="Proteomes" id="UP000271098">
    <property type="component" value="Unassembled WGS sequence"/>
</dbReference>
<dbReference type="PROSITE" id="PS50893">
    <property type="entry name" value="ABC_TRANSPORTER_2"/>
    <property type="match status" value="1"/>
</dbReference>
<dbReference type="SUPFAM" id="SSF90123">
    <property type="entry name" value="ABC transporter transmembrane region"/>
    <property type="match status" value="1"/>
</dbReference>
<dbReference type="WBParaSite" id="GPUH_0001429101-mRNA-1">
    <property type="protein sequence ID" value="GPUH_0001429101-mRNA-1"/>
    <property type="gene ID" value="GPUH_0001429101"/>
</dbReference>
<protein>
    <submittedName>
        <fullName evidence="11">ABC transporter domain-containing protein</fullName>
    </submittedName>
</protein>
<accession>A0A183DZY2</accession>
<dbReference type="AlphaFoldDB" id="A0A183DZY2"/>
<dbReference type="InterPro" id="IPR003593">
    <property type="entry name" value="AAA+_ATPase"/>
</dbReference>
<dbReference type="GO" id="GO:0016020">
    <property type="term" value="C:membrane"/>
    <property type="evidence" value="ECO:0007669"/>
    <property type="project" value="UniProtKB-SubCell"/>
</dbReference>
<proteinExistence type="predicted"/>
<dbReference type="Pfam" id="PF00005">
    <property type="entry name" value="ABC_tran"/>
    <property type="match status" value="1"/>
</dbReference>
<reference evidence="9 10" key="2">
    <citation type="submission" date="2018-11" db="EMBL/GenBank/DDBJ databases">
        <authorList>
            <consortium name="Pathogen Informatics"/>
        </authorList>
    </citation>
    <scope>NUCLEOTIDE SEQUENCE [LARGE SCALE GENOMIC DNA]</scope>
</reference>
<evidence type="ECO:0000256" key="3">
    <source>
        <dbReference type="ARBA" id="ARBA00022741"/>
    </source>
</evidence>
<dbReference type="OrthoDB" id="6500128at2759"/>
<evidence type="ECO:0000313" key="9">
    <source>
        <dbReference type="EMBL" id="VDN23879.1"/>
    </source>
</evidence>
<dbReference type="PROSITE" id="PS50929">
    <property type="entry name" value="ABC_TM1F"/>
    <property type="match status" value="1"/>
</dbReference>
<dbReference type="SUPFAM" id="SSF52540">
    <property type="entry name" value="P-loop containing nucleoside triphosphate hydrolases"/>
    <property type="match status" value="1"/>
</dbReference>
<evidence type="ECO:0000256" key="5">
    <source>
        <dbReference type="ARBA" id="ARBA00022989"/>
    </source>
</evidence>
<dbReference type="EMBL" id="UYRT01081082">
    <property type="protein sequence ID" value="VDN23879.1"/>
    <property type="molecule type" value="Genomic_DNA"/>
</dbReference>
<dbReference type="InterPro" id="IPR003439">
    <property type="entry name" value="ABC_transporter-like_ATP-bd"/>
</dbReference>
<dbReference type="InterPro" id="IPR039421">
    <property type="entry name" value="Type_1_exporter"/>
</dbReference>
<dbReference type="InterPro" id="IPR011527">
    <property type="entry name" value="ABC1_TM_dom"/>
</dbReference>
<dbReference type="InterPro" id="IPR036640">
    <property type="entry name" value="ABC1_TM_sf"/>
</dbReference>
<evidence type="ECO:0000256" key="6">
    <source>
        <dbReference type="ARBA" id="ARBA00023136"/>
    </source>
</evidence>
<organism evidence="11">
    <name type="scientific">Gongylonema pulchrum</name>
    <dbReference type="NCBI Taxonomy" id="637853"/>
    <lineage>
        <taxon>Eukaryota</taxon>
        <taxon>Metazoa</taxon>
        <taxon>Ecdysozoa</taxon>
        <taxon>Nematoda</taxon>
        <taxon>Chromadorea</taxon>
        <taxon>Rhabditida</taxon>
        <taxon>Spirurina</taxon>
        <taxon>Spiruromorpha</taxon>
        <taxon>Spiruroidea</taxon>
        <taxon>Gongylonematidae</taxon>
        <taxon>Gongylonema</taxon>
    </lineage>
</organism>
<keyword evidence="4" id="KW-0067">ATP-binding</keyword>
<dbReference type="PANTHER" id="PTHR43394:SF1">
    <property type="entry name" value="ATP-BINDING CASSETTE SUB-FAMILY B MEMBER 10, MITOCHONDRIAL"/>
    <property type="match status" value="1"/>
</dbReference>
<keyword evidence="2" id="KW-0812">Transmembrane</keyword>
<dbReference type="Gene3D" id="3.40.50.300">
    <property type="entry name" value="P-loop containing nucleotide triphosphate hydrolases"/>
    <property type="match status" value="2"/>
</dbReference>
<dbReference type="InterPro" id="IPR027417">
    <property type="entry name" value="P-loop_NTPase"/>
</dbReference>
<keyword evidence="10" id="KW-1185">Reference proteome</keyword>
<evidence type="ECO:0000256" key="1">
    <source>
        <dbReference type="ARBA" id="ARBA00004141"/>
    </source>
</evidence>
<feature type="domain" description="ABC transporter" evidence="7">
    <location>
        <begin position="216"/>
        <end position="494"/>
    </location>
</feature>
<dbReference type="Gene3D" id="1.20.1560.10">
    <property type="entry name" value="ABC transporter type 1, transmembrane domain"/>
    <property type="match status" value="2"/>
</dbReference>
<dbReference type="CDD" id="cd03249">
    <property type="entry name" value="ABC_MTABC3_MDL1_MDL2"/>
    <property type="match status" value="1"/>
</dbReference>
<evidence type="ECO:0000313" key="10">
    <source>
        <dbReference type="Proteomes" id="UP000271098"/>
    </source>
</evidence>
<keyword evidence="3" id="KW-0547">Nucleotide-binding</keyword>
<keyword evidence="5" id="KW-1133">Transmembrane helix</keyword>
<dbReference type="SMART" id="SM00382">
    <property type="entry name" value="AAA"/>
    <property type="match status" value="1"/>
</dbReference>
<keyword evidence="6" id="KW-0472">Membrane</keyword>
<dbReference type="PROSITE" id="PS00211">
    <property type="entry name" value="ABC_TRANSPORTER_1"/>
    <property type="match status" value="1"/>
</dbReference>
<dbReference type="PANTHER" id="PTHR43394">
    <property type="entry name" value="ATP-DEPENDENT PERMEASE MDL1, MITOCHONDRIAL"/>
    <property type="match status" value="1"/>
</dbReference>
<name>A0A183DZY2_9BILA</name>
<gene>
    <name evidence="9" type="ORF">GPUH_LOCUS14273</name>
</gene>
<sequence length="777" mass="86573">MARGMYFAFNKDERREALTELAGEKKWFCKTRDDEQKLLAKMTNLVQETFSCIRTVIEFAAQKQTINKKKVEEQQIFVTMPCKIICKLEGIHQILASRYERLTIELNRMTEQRLTASSIYDALAQVLLTEFIFTAALCYGMWRVGDANPGRLAALAINMLYMCVTSISIGFHMTGAATARKNADEMNAILDETPNIECNINRHKESMLAPRGLGTIEFKDIHFAYPSRPDIEVLRGVSFTVSAGEHLAIVGPSGSGKSTLTALMLRFYDPTSGHITLDGFNLKRLNPDNLRAQLGLVSQEPVLFDGTISDNIRYGRLDATQAEVNEAARKAEAWQFICALPEGMKTRVGDRDNIRYGRLDATQAEVNEAARKAEAWQFICALPEGMKTRVGDRGLQLSGGQKQRVAIARAVIRDPSVMIFDEATSALDTKHEVEVQKAIDAASQGVTTVTIAHRLSTVRNADRIIVLECGQIVEEGSPEELLANRDGRFHRMYNDQKLDSLAVDKLVANPRARAKVSLASHFSMTPFDFIDAETYRRAWARSSLGAHKRLGKSYTVLSTNRAKLALPVMSKKRSGMDTPFKTNIMEVAMEDKAAYDDDTSLPGKKTNFNAVWNLIKSYKGGYSHLILAIPATILRGFFFLLVCFEVSSVLEIALASNEEVAQQVFITAAVYTALIIIKTMFEAVGRLFIALYGHGFCGYMRSEMFRRVLRHGAAYFDEEVNTPGRLAHKLISDTTTLNRVSLLIEINNSKCKPAHSFKPGTQIIATGGHITPLIVHH</sequence>
<evidence type="ECO:0000256" key="2">
    <source>
        <dbReference type="ARBA" id="ARBA00022692"/>
    </source>
</evidence>
<feature type="domain" description="ABC transmembrane type-1" evidence="8">
    <location>
        <begin position="626"/>
        <end position="740"/>
    </location>
</feature>
<reference evidence="11" key="1">
    <citation type="submission" date="2016-06" db="UniProtKB">
        <authorList>
            <consortium name="WormBaseParasite"/>
        </authorList>
    </citation>
    <scope>IDENTIFICATION</scope>
</reference>
<dbReference type="GO" id="GO:0016887">
    <property type="term" value="F:ATP hydrolysis activity"/>
    <property type="evidence" value="ECO:0007669"/>
    <property type="project" value="InterPro"/>
</dbReference>
<dbReference type="Pfam" id="PF00664">
    <property type="entry name" value="ABC_membrane"/>
    <property type="match status" value="1"/>
</dbReference>
<dbReference type="GO" id="GO:0005524">
    <property type="term" value="F:ATP binding"/>
    <property type="evidence" value="ECO:0007669"/>
    <property type="project" value="UniProtKB-KW"/>
</dbReference>
<dbReference type="InterPro" id="IPR017871">
    <property type="entry name" value="ABC_transporter-like_CS"/>
</dbReference>
<evidence type="ECO:0000259" key="8">
    <source>
        <dbReference type="PROSITE" id="PS50929"/>
    </source>
</evidence>
<evidence type="ECO:0000259" key="7">
    <source>
        <dbReference type="PROSITE" id="PS50893"/>
    </source>
</evidence>
<comment type="subcellular location">
    <subcellularLocation>
        <location evidence="1">Membrane</location>
        <topology evidence="1">Multi-pass membrane protein</topology>
    </subcellularLocation>
</comment>
<evidence type="ECO:0000256" key="4">
    <source>
        <dbReference type="ARBA" id="ARBA00022840"/>
    </source>
</evidence>
<evidence type="ECO:0000313" key="11">
    <source>
        <dbReference type="WBParaSite" id="GPUH_0001429101-mRNA-1"/>
    </source>
</evidence>
<dbReference type="GO" id="GO:0015421">
    <property type="term" value="F:ABC-type oligopeptide transporter activity"/>
    <property type="evidence" value="ECO:0007669"/>
    <property type="project" value="TreeGrafter"/>
</dbReference>